<dbReference type="Proteomes" id="UP000288216">
    <property type="component" value="Unassembled WGS sequence"/>
</dbReference>
<proteinExistence type="predicted"/>
<keyword evidence="1 3" id="KW-0728">SH3 domain</keyword>
<evidence type="ECO:0000256" key="3">
    <source>
        <dbReference type="PROSITE-ProRule" id="PRU00192"/>
    </source>
</evidence>
<feature type="region of interest" description="Disordered" evidence="5">
    <location>
        <begin position="196"/>
        <end position="216"/>
    </location>
</feature>
<dbReference type="STRING" id="75743.A0A401Q1Y9"/>
<feature type="domain" description="SH3" evidence="6">
    <location>
        <begin position="226"/>
        <end position="289"/>
    </location>
</feature>
<comment type="caution">
    <text evidence="8">The sequence shown here is derived from an EMBL/GenBank/DDBJ whole genome shotgun (WGS) entry which is preliminary data.</text>
</comment>
<evidence type="ECO:0000313" key="9">
    <source>
        <dbReference type="Proteomes" id="UP000288216"/>
    </source>
</evidence>
<dbReference type="SUPFAM" id="SSF103657">
    <property type="entry name" value="BAR/IMD domain-like"/>
    <property type="match status" value="1"/>
</dbReference>
<gene>
    <name evidence="8" type="ORF">scyTo_0019539</name>
</gene>
<evidence type="ECO:0000256" key="2">
    <source>
        <dbReference type="ARBA" id="ARBA00022658"/>
    </source>
</evidence>
<dbReference type="InterPro" id="IPR027267">
    <property type="entry name" value="AH/BAR_dom_sf"/>
</dbReference>
<evidence type="ECO:0000259" key="6">
    <source>
        <dbReference type="PROSITE" id="PS50002"/>
    </source>
</evidence>
<feature type="domain" description="BAR" evidence="7">
    <location>
        <begin position="1"/>
        <end position="165"/>
    </location>
</feature>
<dbReference type="PANTHER" id="PTHR22834">
    <property type="entry name" value="NUCLEAR FUSION PROTEIN FUS2"/>
    <property type="match status" value="1"/>
</dbReference>
<dbReference type="GO" id="GO:0005737">
    <property type="term" value="C:cytoplasm"/>
    <property type="evidence" value="ECO:0007669"/>
    <property type="project" value="InterPro"/>
</dbReference>
<evidence type="ECO:0000259" key="7">
    <source>
        <dbReference type="PROSITE" id="PS51021"/>
    </source>
</evidence>
<dbReference type="Pfam" id="PF14604">
    <property type="entry name" value="SH3_9"/>
    <property type="match status" value="1"/>
</dbReference>
<dbReference type="Gene3D" id="2.30.30.40">
    <property type="entry name" value="SH3 Domains"/>
    <property type="match status" value="2"/>
</dbReference>
<dbReference type="FunFam" id="2.30.30.40:FF:000066">
    <property type="entry name" value="dynamin-binding protein isoform X1"/>
    <property type="match status" value="1"/>
</dbReference>
<evidence type="ECO:0000256" key="1">
    <source>
        <dbReference type="ARBA" id="ARBA00022443"/>
    </source>
</evidence>
<feature type="compositionally biased region" description="Polar residues" evidence="5">
    <location>
        <begin position="329"/>
        <end position="351"/>
    </location>
</feature>
<dbReference type="AlphaFoldDB" id="A0A401Q1Y9"/>
<dbReference type="OrthoDB" id="6244550at2759"/>
<dbReference type="InterPro" id="IPR004148">
    <property type="entry name" value="BAR_dom"/>
</dbReference>
<evidence type="ECO:0000313" key="8">
    <source>
        <dbReference type="EMBL" id="GCB79402.1"/>
    </source>
</evidence>
<dbReference type="OMA" id="NCIFCFM"/>
<protein>
    <recommendedName>
        <fullName evidence="10">SH3 domain-containing protein</fullName>
    </recommendedName>
</protein>
<keyword evidence="9" id="KW-1185">Reference proteome</keyword>
<organism evidence="8 9">
    <name type="scientific">Scyliorhinus torazame</name>
    <name type="common">Cloudy catshark</name>
    <name type="synonym">Catulus torazame</name>
    <dbReference type="NCBI Taxonomy" id="75743"/>
    <lineage>
        <taxon>Eukaryota</taxon>
        <taxon>Metazoa</taxon>
        <taxon>Chordata</taxon>
        <taxon>Craniata</taxon>
        <taxon>Vertebrata</taxon>
        <taxon>Chondrichthyes</taxon>
        <taxon>Elasmobranchii</taxon>
        <taxon>Galeomorphii</taxon>
        <taxon>Galeoidea</taxon>
        <taxon>Carcharhiniformes</taxon>
        <taxon>Scyliorhinidae</taxon>
        <taxon>Scyliorhinus</taxon>
    </lineage>
</organism>
<dbReference type="PROSITE" id="PS50002">
    <property type="entry name" value="SH3"/>
    <property type="match status" value="2"/>
</dbReference>
<keyword evidence="4" id="KW-0175">Coiled coil</keyword>
<dbReference type="PANTHER" id="PTHR22834:SF17">
    <property type="entry name" value="RHO GUANINE NUCLEOTIDE EXCHANGE FACTOR 38"/>
    <property type="match status" value="1"/>
</dbReference>
<keyword evidence="2" id="KW-0344">Guanine-nucleotide releasing factor</keyword>
<name>A0A401Q1Y9_SCYTO</name>
<evidence type="ECO:0000256" key="4">
    <source>
        <dbReference type="SAM" id="Coils"/>
    </source>
</evidence>
<dbReference type="GO" id="GO:0005085">
    <property type="term" value="F:guanyl-nucleotide exchange factor activity"/>
    <property type="evidence" value="ECO:0007669"/>
    <property type="project" value="UniProtKB-KW"/>
</dbReference>
<accession>A0A401Q1Y9</accession>
<dbReference type="PRINTS" id="PR00452">
    <property type="entry name" value="SH3DOMAIN"/>
</dbReference>
<dbReference type="Pfam" id="PF03114">
    <property type="entry name" value="BAR"/>
    <property type="match status" value="1"/>
</dbReference>
<reference evidence="8 9" key="1">
    <citation type="journal article" date="2018" name="Nat. Ecol. Evol.">
        <title>Shark genomes provide insights into elasmobranch evolution and the origin of vertebrates.</title>
        <authorList>
            <person name="Hara Y"/>
            <person name="Yamaguchi K"/>
            <person name="Onimaru K"/>
            <person name="Kadota M"/>
            <person name="Koyanagi M"/>
            <person name="Keeley SD"/>
            <person name="Tatsumi K"/>
            <person name="Tanaka K"/>
            <person name="Motone F"/>
            <person name="Kageyama Y"/>
            <person name="Nozu R"/>
            <person name="Adachi N"/>
            <person name="Nishimura O"/>
            <person name="Nakagawa R"/>
            <person name="Tanegashima C"/>
            <person name="Kiyatake I"/>
            <person name="Matsumoto R"/>
            <person name="Murakumo K"/>
            <person name="Nishida K"/>
            <person name="Terakita A"/>
            <person name="Kuratani S"/>
            <person name="Sato K"/>
            <person name="Hyodo S Kuraku.S."/>
        </authorList>
    </citation>
    <scope>NUCLEOTIDE SEQUENCE [LARGE SCALE GENOMIC DNA]</scope>
</reference>
<dbReference type="PRINTS" id="PR01887">
    <property type="entry name" value="SPECTRNALPHA"/>
</dbReference>
<sequence>VQDGMLLAVQNVHGLQRTLQDCDHGNADSLQELKNYQNSFESFKDHLERLVVMPLATLQVLFSAPQKLIQKRYDKLLDYVSCLKQSESVRDKRAAEELNEAKKDYEALNGQLVEELQAFNKAAKKILTNCIFCFMAVFSDLMTSALKASPAVKNILVPPSASVRVRQKQAIEEIHSLSFGKEFGSHRTIERRASLEERLKKRSPAPTPEAPHQTEENRAKLLATHSPDKLFQAKRNFNAAQDLDASLHEGEIVAVIEKQDPLGSVNRWLVETGMSQGYVYSSFLRPYIPVIGQNGVCTDGSVTDGDFDDISLFVSSHCGDGNNRSSLCLSTSDSDGPLTDSQEASPCTPETMSVDGNDGNSSDLGEQQIFYAVYPFQARSKHELSLQEYERVRIVKSSDLSGNADWWLAEVKGKRGYVPANYLGRMSYA</sequence>
<feature type="non-terminal residue" evidence="8">
    <location>
        <position position="1"/>
    </location>
</feature>
<dbReference type="InterPro" id="IPR001452">
    <property type="entry name" value="SH3_domain"/>
</dbReference>
<dbReference type="Gene3D" id="1.20.1270.60">
    <property type="entry name" value="Arfaptin homology (AH) domain/BAR domain"/>
    <property type="match status" value="1"/>
</dbReference>
<dbReference type="SUPFAM" id="SSF50044">
    <property type="entry name" value="SH3-domain"/>
    <property type="match status" value="2"/>
</dbReference>
<feature type="domain" description="SH3" evidence="6">
    <location>
        <begin position="365"/>
        <end position="428"/>
    </location>
</feature>
<feature type="region of interest" description="Disordered" evidence="5">
    <location>
        <begin position="329"/>
        <end position="359"/>
    </location>
</feature>
<feature type="coiled-coil region" evidence="4">
    <location>
        <begin position="91"/>
        <end position="118"/>
    </location>
</feature>
<dbReference type="PROSITE" id="PS51021">
    <property type="entry name" value="BAR"/>
    <property type="match status" value="1"/>
</dbReference>
<dbReference type="EMBL" id="BFAA01014645">
    <property type="protein sequence ID" value="GCB79402.1"/>
    <property type="molecule type" value="Genomic_DNA"/>
</dbReference>
<dbReference type="InterPro" id="IPR036028">
    <property type="entry name" value="SH3-like_dom_sf"/>
</dbReference>
<evidence type="ECO:0008006" key="10">
    <source>
        <dbReference type="Google" id="ProtNLM"/>
    </source>
</evidence>
<evidence type="ECO:0000256" key="5">
    <source>
        <dbReference type="SAM" id="MobiDB-lite"/>
    </source>
</evidence>
<dbReference type="InterPro" id="IPR051492">
    <property type="entry name" value="Dynamin-Rho_GEF"/>
</dbReference>
<dbReference type="SMART" id="SM00326">
    <property type="entry name" value="SH3"/>
    <property type="match status" value="2"/>
</dbReference>